<dbReference type="GO" id="GO:0005525">
    <property type="term" value="F:GTP binding"/>
    <property type="evidence" value="ECO:0007669"/>
    <property type="project" value="UniProtKB-KW"/>
</dbReference>
<keyword evidence="12 20" id="KW-0862">Zinc</keyword>
<comment type="cofactor">
    <cofactor evidence="20">
        <name>Zn(2+)</name>
        <dbReference type="ChEBI" id="CHEBI:29105"/>
    </cofactor>
    <text evidence="20">Binds 1 zinc ion per subunit.</text>
</comment>
<keyword evidence="8 20" id="KW-0686">Riboflavin biosynthesis</keyword>
<comment type="pathway">
    <text evidence="4 20">Cofactor biosynthesis; riboflavin biosynthesis; 5-amino-6-(D-ribitylamino)uracil from GTP: step 1/4.</text>
</comment>
<dbReference type="HAMAP" id="MF_01283">
    <property type="entry name" value="RibBA"/>
    <property type="match status" value="1"/>
</dbReference>
<dbReference type="EC" id="3.5.4.25" evidence="20"/>
<feature type="domain" description="GTP cyclohydrolase II" evidence="21">
    <location>
        <begin position="217"/>
        <end position="380"/>
    </location>
</feature>
<feature type="region of interest" description="GTP cyclohydrolase II" evidence="20">
    <location>
        <begin position="209"/>
        <end position="412"/>
    </location>
</feature>
<dbReference type="PANTHER" id="PTHR21327:SF18">
    <property type="entry name" value="3,4-DIHYDROXY-2-BUTANONE 4-PHOSPHATE SYNTHASE"/>
    <property type="match status" value="1"/>
</dbReference>
<dbReference type="InterPro" id="IPR032677">
    <property type="entry name" value="GTP_cyclohydro_II"/>
</dbReference>
<evidence type="ECO:0000256" key="12">
    <source>
        <dbReference type="ARBA" id="ARBA00022833"/>
    </source>
</evidence>
<feature type="binding site" evidence="20">
    <location>
        <position position="34"/>
    </location>
    <ligand>
        <name>Mg(2+)</name>
        <dbReference type="ChEBI" id="CHEBI:18420"/>
        <label>2</label>
    </ligand>
</feature>
<feature type="binding site" evidence="20">
    <location>
        <position position="38"/>
    </location>
    <ligand>
        <name>D-ribulose 5-phosphate</name>
        <dbReference type="ChEBI" id="CHEBI:58121"/>
    </ligand>
</feature>
<evidence type="ECO:0000256" key="18">
    <source>
        <dbReference type="ARBA" id="ARBA00043932"/>
    </source>
</evidence>
<dbReference type="Pfam" id="PF00925">
    <property type="entry name" value="GTP_cyclohydro2"/>
    <property type="match status" value="1"/>
</dbReference>
<dbReference type="NCBIfam" id="NF006803">
    <property type="entry name" value="PRK09311.1"/>
    <property type="match status" value="1"/>
</dbReference>
<comment type="cofactor">
    <cofactor evidence="2">
        <name>Mn(2+)</name>
        <dbReference type="ChEBI" id="CHEBI:29035"/>
    </cofactor>
</comment>
<organism evidence="22 23">
    <name type="scientific">Alkalitalea saponilacus</name>
    <dbReference type="NCBI Taxonomy" id="889453"/>
    <lineage>
        <taxon>Bacteria</taxon>
        <taxon>Pseudomonadati</taxon>
        <taxon>Bacteroidota</taxon>
        <taxon>Bacteroidia</taxon>
        <taxon>Marinilabiliales</taxon>
        <taxon>Marinilabiliaceae</taxon>
        <taxon>Alkalitalea</taxon>
    </lineage>
</organism>
<dbReference type="NCBIfam" id="NF001591">
    <property type="entry name" value="PRK00393.1"/>
    <property type="match status" value="1"/>
</dbReference>
<dbReference type="GO" id="GO:0003935">
    <property type="term" value="F:GTP cyclohydrolase II activity"/>
    <property type="evidence" value="ECO:0007669"/>
    <property type="project" value="UniProtKB-UniRule"/>
</dbReference>
<dbReference type="STRING" id="889453.SAMN03080601_02326"/>
<evidence type="ECO:0000256" key="14">
    <source>
        <dbReference type="ARBA" id="ARBA00023134"/>
    </source>
</evidence>
<keyword evidence="11 20" id="KW-0378">Hydrolase</keyword>
<sequence length="412" mass="45839">MSEQSDIKLDSIEEAIEAIKKGDLVIVVDDEDRENEGDFIAAAELITPEKVNFMAKHGRGLICAPITEKRCEELELDLMVGQNTSLHATPFTVSVDLIGEGCTTGISASDRAKTLLALCNPDTKPEDLGRPGHIFPLKAKERGVLRRAGHTEASVDLARLAGLYPAGVLVEIMNDDGTMARLPELIEIGKKFGLKIISIKDLIAYRLKQDSLITKGVEVHLPTIYGDFRFIPFRQKSNGLDHMALIKGSWNADEPVLVRVHSSCATGDIFGSQRCECGEQLRKAMETIEKEGRGVIVYMNQEGRGIGLMSKIEAYKLQEEGLDTVDANIELGFEADERDYGVGAQILRELGVCKMRLMTNNPIKRIGLEGYGLEIVDNIPIEVEPNKFNEFYMHTKKKRMGHNLQYFKYNVK</sequence>
<evidence type="ECO:0000259" key="21">
    <source>
        <dbReference type="Pfam" id="PF00925"/>
    </source>
</evidence>
<dbReference type="EMBL" id="FUYV01000013">
    <property type="protein sequence ID" value="SKC20179.1"/>
    <property type="molecule type" value="Genomic_DNA"/>
</dbReference>
<dbReference type="UniPathway" id="UPA00275">
    <property type="reaction ID" value="UER00399"/>
</dbReference>
<dbReference type="InterPro" id="IPR017945">
    <property type="entry name" value="DHBP_synth_RibB-like_a/b_dom"/>
</dbReference>
<dbReference type="HAMAP" id="MF_00179">
    <property type="entry name" value="RibA"/>
    <property type="match status" value="1"/>
</dbReference>
<dbReference type="RefSeq" id="WP_079558041.1">
    <property type="nucleotide sequence ID" value="NZ_CP021904.1"/>
</dbReference>
<comment type="catalytic activity">
    <reaction evidence="1 20">
        <text>D-ribulose 5-phosphate = (2S)-2-hydroxy-3-oxobutyl phosphate + formate + H(+)</text>
        <dbReference type="Rhea" id="RHEA:18457"/>
        <dbReference type="ChEBI" id="CHEBI:15378"/>
        <dbReference type="ChEBI" id="CHEBI:15740"/>
        <dbReference type="ChEBI" id="CHEBI:58121"/>
        <dbReference type="ChEBI" id="CHEBI:58830"/>
        <dbReference type="EC" id="4.1.99.12"/>
    </reaction>
</comment>
<dbReference type="GO" id="GO:0005829">
    <property type="term" value="C:cytosol"/>
    <property type="evidence" value="ECO:0007669"/>
    <property type="project" value="TreeGrafter"/>
</dbReference>
<comment type="similarity">
    <text evidence="7 20">In the C-terminal section; belongs to the GTP cyclohydrolase II family.</text>
</comment>
<evidence type="ECO:0000256" key="20">
    <source>
        <dbReference type="HAMAP-Rule" id="MF_01283"/>
    </source>
</evidence>
<dbReference type="PIRSF" id="PIRSF001259">
    <property type="entry name" value="RibA"/>
    <property type="match status" value="1"/>
</dbReference>
<proteinExistence type="inferred from homology"/>
<dbReference type="FunFam" id="3.40.50.10990:FF:000001">
    <property type="entry name" value="Riboflavin biosynthesis protein RibBA"/>
    <property type="match status" value="1"/>
</dbReference>
<keyword evidence="15 20" id="KW-0464">Manganese</keyword>
<evidence type="ECO:0000256" key="7">
    <source>
        <dbReference type="ARBA" id="ARBA00008976"/>
    </source>
</evidence>
<reference evidence="23" key="1">
    <citation type="submission" date="2017-02" db="EMBL/GenBank/DDBJ databases">
        <authorList>
            <person name="Varghese N."/>
            <person name="Submissions S."/>
        </authorList>
    </citation>
    <scope>NUCLEOTIDE SEQUENCE [LARGE SCALE GENOMIC DNA]</scope>
    <source>
        <strain evidence="23">DSM 24412</strain>
    </source>
</reference>
<protein>
    <recommendedName>
        <fullName evidence="20">Riboflavin biosynthesis protein RibBA</fullName>
    </recommendedName>
    <domain>
        <recommendedName>
            <fullName evidence="20">3,4-dihydroxy-2-butanone 4-phosphate synthase</fullName>
            <shortName evidence="20">DHBP synthase</shortName>
            <ecNumber evidence="20">4.1.99.12</ecNumber>
        </recommendedName>
    </domain>
    <domain>
        <recommendedName>
            <fullName evidence="20">GTP cyclohydrolase-2</fullName>
            <ecNumber evidence="20">3.5.4.25</ecNumber>
        </recommendedName>
        <alternativeName>
            <fullName evidence="20">GTP cyclohydrolase II</fullName>
        </alternativeName>
    </domain>
</protein>
<dbReference type="PANTHER" id="PTHR21327">
    <property type="entry name" value="GTP CYCLOHYDROLASE II-RELATED"/>
    <property type="match status" value="1"/>
</dbReference>
<feature type="binding site" evidence="20">
    <location>
        <position position="34"/>
    </location>
    <ligand>
        <name>Mg(2+)</name>
        <dbReference type="ChEBI" id="CHEBI:18420"/>
        <label>1</label>
    </ligand>
</feature>
<dbReference type="GO" id="GO:0008270">
    <property type="term" value="F:zinc ion binding"/>
    <property type="evidence" value="ECO:0007669"/>
    <property type="project" value="UniProtKB-UniRule"/>
</dbReference>
<name>A0A1T5HHT1_9BACT</name>
<dbReference type="Proteomes" id="UP000191055">
    <property type="component" value="Unassembled WGS sequence"/>
</dbReference>
<gene>
    <name evidence="20" type="primary">ribBA</name>
    <name evidence="22" type="ORF">SAMN03080601_02326</name>
</gene>
<dbReference type="HAMAP" id="MF_00180">
    <property type="entry name" value="RibB"/>
    <property type="match status" value="1"/>
</dbReference>
<feature type="binding site" evidence="20">
    <location>
        <position position="324"/>
    </location>
    <ligand>
        <name>GTP</name>
        <dbReference type="ChEBI" id="CHEBI:37565"/>
    </ligand>
</feature>
<evidence type="ECO:0000256" key="17">
    <source>
        <dbReference type="ARBA" id="ARBA00023268"/>
    </source>
</evidence>
<comment type="cofactor">
    <cofactor evidence="20">
        <name>Mg(2+)</name>
        <dbReference type="ChEBI" id="CHEBI:18420"/>
    </cofactor>
    <cofactor evidence="20">
        <name>Mn(2+)</name>
        <dbReference type="ChEBI" id="CHEBI:29035"/>
    </cofactor>
    <text evidence="20">Binds 2 divalent metal cations per subunit. Magnesium or manganese.</text>
</comment>
<keyword evidence="10 20" id="KW-0547">Nucleotide-binding</keyword>
<feature type="binding site" evidence="20">
    <location>
        <position position="264"/>
    </location>
    <ligand>
        <name>Zn(2+)</name>
        <dbReference type="ChEBI" id="CHEBI:29105"/>
        <note>catalytic</note>
    </ligand>
</feature>
<feature type="binding site" evidence="20">
    <location>
        <position position="275"/>
    </location>
    <ligand>
        <name>Zn(2+)</name>
        <dbReference type="ChEBI" id="CHEBI:29105"/>
        <note>catalytic</note>
    </ligand>
</feature>
<feature type="binding site" evidence="20">
    <location>
        <position position="359"/>
    </location>
    <ligand>
        <name>GTP</name>
        <dbReference type="ChEBI" id="CHEBI:37565"/>
    </ligand>
</feature>
<evidence type="ECO:0000256" key="3">
    <source>
        <dbReference type="ARBA" id="ARBA00002284"/>
    </source>
</evidence>
<feature type="binding site" evidence="20">
    <location>
        <position position="150"/>
    </location>
    <ligand>
        <name>Mg(2+)</name>
        <dbReference type="ChEBI" id="CHEBI:18420"/>
        <label>2</label>
    </ligand>
</feature>
<dbReference type="InterPro" id="IPR000422">
    <property type="entry name" value="DHBP_synthase_RibB"/>
</dbReference>
<feature type="binding site" evidence="20">
    <location>
        <position position="277"/>
    </location>
    <ligand>
        <name>Zn(2+)</name>
        <dbReference type="ChEBI" id="CHEBI:29105"/>
        <note>catalytic</note>
    </ligand>
</feature>
<dbReference type="InterPro" id="IPR000926">
    <property type="entry name" value="RibA"/>
</dbReference>
<dbReference type="GO" id="GO:0000287">
    <property type="term" value="F:magnesium ion binding"/>
    <property type="evidence" value="ECO:0007669"/>
    <property type="project" value="UniProtKB-UniRule"/>
</dbReference>
<dbReference type="Gene3D" id="3.90.870.10">
    <property type="entry name" value="DHBP synthase"/>
    <property type="match status" value="1"/>
</dbReference>
<keyword evidence="9 20" id="KW-0479">Metal-binding</keyword>
<comment type="pathway">
    <text evidence="5 20">Cofactor biosynthesis; riboflavin biosynthesis; 2-hydroxy-3-oxobutyl phosphate from D-ribulose 5-phosphate: step 1/1.</text>
</comment>
<feature type="binding site" evidence="20">
    <location>
        <position position="171"/>
    </location>
    <ligand>
        <name>D-ribulose 5-phosphate</name>
        <dbReference type="ChEBI" id="CHEBI:58121"/>
    </ligand>
</feature>
<dbReference type="SUPFAM" id="SSF55821">
    <property type="entry name" value="YrdC/RibB"/>
    <property type="match status" value="1"/>
</dbReference>
<comment type="catalytic activity">
    <reaction evidence="19 20">
        <text>GTP + 4 H2O = 2,5-diamino-6-hydroxy-4-(5-phosphoribosylamino)-pyrimidine + formate + 2 phosphate + 3 H(+)</text>
        <dbReference type="Rhea" id="RHEA:23704"/>
        <dbReference type="ChEBI" id="CHEBI:15377"/>
        <dbReference type="ChEBI" id="CHEBI:15378"/>
        <dbReference type="ChEBI" id="CHEBI:15740"/>
        <dbReference type="ChEBI" id="CHEBI:37565"/>
        <dbReference type="ChEBI" id="CHEBI:43474"/>
        <dbReference type="ChEBI" id="CHEBI:58614"/>
        <dbReference type="EC" id="3.5.4.25"/>
    </reaction>
</comment>
<keyword evidence="13 20" id="KW-0460">Magnesium</keyword>
<evidence type="ECO:0000256" key="15">
    <source>
        <dbReference type="ARBA" id="ARBA00023211"/>
    </source>
</evidence>
<evidence type="ECO:0000256" key="10">
    <source>
        <dbReference type="ARBA" id="ARBA00022741"/>
    </source>
</evidence>
<dbReference type="Gene3D" id="3.40.50.10990">
    <property type="entry name" value="GTP cyclohydrolase II"/>
    <property type="match status" value="1"/>
</dbReference>
<dbReference type="SUPFAM" id="SSF142695">
    <property type="entry name" value="RibA-like"/>
    <property type="match status" value="1"/>
</dbReference>
<evidence type="ECO:0000256" key="16">
    <source>
        <dbReference type="ARBA" id="ARBA00023239"/>
    </source>
</evidence>
<evidence type="ECO:0000313" key="23">
    <source>
        <dbReference type="Proteomes" id="UP000191055"/>
    </source>
</evidence>
<dbReference type="CDD" id="cd00641">
    <property type="entry name" value="GTP_cyclohydro2"/>
    <property type="match status" value="1"/>
</dbReference>
<dbReference type="FunFam" id="3.90.870.10:FF:000001">
    <property type="entry name" value="Riboflavin biosynthesis protein RibBA"/>
    <property type="match status" value="1"/>
</dbReference>
<evidence type="ECO:0000256" key="6">
    <source>
        <dbReference type="ARBA" id="ARBA00005520"/>
    </source>
</evidence>
<feature type="active site" description="Proton acceptor; for GTP cyclohydrolase activity" evidence="20">
    <location>
        <position position="336"/>
    </location>
</feature>
<dbReference type="OrthoDB" id="9793111at2"/>
<dbReference type="GO" id="GO:0030145">
    <property type="term" value="F:manganese ion binding"/>
    <property type="evidence" value="ECO:0007669"/>
    <property type="project" value="UniProtKB-UniRule"/>
</dbReference>
<keyword evidence="16 20" id="KW-0456">Lyase</keyword>
<dbReference type="KEGG" id="asx:CDL62_02805"/>
<feature type="binding site" evidence="20">
    <location>
        <position position="280"/>
    </location>
    <ligand>
        <name>GTP</name>
        <dbReference type="ChEBI" id="CHEBI:37565"/>
    </ligand>
</feature>
<comment type="similarity">
    <text evidence="6 20">In the N-terminal section; belongs to the DHBP synthase family.</text>
</comment>
<dbReference type="EC" id="4.1.99.12" evidence="20"/>
<feature type="site" description="Essential for DHBP synthase activity" evidence="20">
    <location>
        <position position="171"/>
    </location>
</feature>
<feature type="active site" description="Nucleophile; for GTP cyclohydrolase activity" evidence="20">
    <location>
        <position position="338"/>
    </location>
</feature>
<dbReference type="GO" id="GO:0009231">
    <property type="term" value="P:riboflavin biosynthetic process"/>
    <property type="evidence" value="ECO:0007669"/>
    <property type="project" value="UniProtKB-UniRule"/>
</dbReference>
<evidence type="ECO:0000256" key="11">
    <source>
        <dbReference type="ARBA" id="ARBA00022801"/>
    </source>
</evidence>
<feature type="site" description="Essential for DHBP synthase activity" evidence="20">
    <location>
        <position position="133"/>
    </location>
</feature>
<evidence type="ECO:0000256" key="1">
    <source>
        <dbReference type="ARBA" id="ARBA00000141"/>
    </source>
</evidence>
<comment type="function">
    <text evidence="18 20">Catalyzes the conversion of GTP to 2,5-diamino-6-ribosylamino-4(3H)-pyrimidinone 5'-phosphate (DARP), formate and pyrophosphate.</text>
</comment>
<evidence type="ECO:0000256" key="5">
    <source>
        <dbReference type="ARBA" id="ARBA00004904"/>
    </source>
</evidence>
<evidence type="ECO:0000256" key="13">
    <source>
        <dbReference type="ARBA" id="ARBA00022842"/>
    </source>
</evidence>
<keyword evidence="17 20" id="KW-0511">Multifunctional enzyme</keyword>
<feature type="binding site" evidence="20">
    <location>
        <position position="364"/>
    </location>
    <ligand>
        <name>GTP</name>
        <dbReference type="ChEBI" id="CHEBI:37565"/>
    </ligand>
</feature>
<evidence type="ECO:0000256" key="9">
    <source>
        <dbReference type="ARBA" id="ARBA00022723"/>
    </source>
</evidence>
<feature type="region of interest" description="DHBP synthase" evidence="20">
    <location>
        <begin position="1"/>
        <end position="208"/>
    </location>
</feature>
<dbReference type="AlphaFoldDB" id="A0A1T5HHT1"/>
<dbReference type="NCBIfam" id="TIGR00506">
    <property type="entry name" value="ribB"/>
    <property type="match status" value="1"/>
</dbReference>
<dbReference type="GO" id="GO:0008686">
    <property type="term" value="F:3,4-dihydroxy-2-butanone-4-phosphate synthase activity"/>
    <property type="evidence" value="ECO:0007669"/>
    <property type="project" value="UniProtKB-UniRule"/>
</dbReference>
<evidence type="ECO:0000256" key="4">
    <source>
        <dbReference type="ARBA" id="ARBA00004853"/>
    </source>
</evidence>
<dbReference type="InterPro" id="IPR036144">
    <property type="entry name" value="RibA-like_sf"/>
</dbReference>
<evidence type="ECO:0000313" key="22">
    <source>
        <dbReference type="EMBL" id="SKC20179.1"/>
    </source>
</evidence>
<keyword evidence="23" id="KW-1185">Reference proteome</keyword>
<keyword evidence="14 20" id="KW-0342">GTP-binding</keyword>
<evidence type="ECO:0000256" key="2">
    <source>
        <dbReference type="ARBA" id="ARBA00001936"/>
    </source>
</evidence>
<evidence type="ECO:0000256" key="19">
    <source>
        <dbReference type="ARBA" id="ARBA00049295"/>
    </source>
</evidence>
<feature type="binding site" evidence="20">
    <location>
        <begin position="33"/>
        <end position="34"/>
    </location>
    <ligand>
        <name>D-ribulose 5-phosphate</name>
        <dbReference type="ChEBI" id="CHEBI:58121"/>
    </ligand>
</feature>
<dbReference type="NCBIfam" id="TIGR00505">
    <property type="entry name" value="ribA"/>
    <property type="match status" value="1"/>
</dbReference>
<feature type="binding site" evidence="20">
    <location>
        <begin position="259"/>
        <end position="263"/>
    </location>
    <ligand>
        <name>GTP</name>
        <dbReference type="ChEBI" id="CHEBI:37565"/>
    </ligand>
</feature>
<dbReference type="InterPro" id="IPR016299">
    <property type="entry name" value="Riboflavin_synth_RibBA"/>
</dbReference>
<feature type="binding site" evidence="20">
    <location>
        <begin position="147"/>
        <end position="151"/>
    </location>
    <ligand>
        <name>D-ribulose 5-phosphate</name>
        <dbReference type="ChEBI" id="CHEBI:58121"/>
    </ligand>
</feature>
<evidence type="ECO:0000256" key="8">
    <source>
        <dbReference type="ARBA" id="ARBA00022619"/>
    </source>
</evidence>
<dbReference type="Pfam" id="PF00926">
    <property type="entry name" value="DHBP_synthase"/>
    <property type="match status" value="1"/>
</dbReference>
<feature type="binding site" evidence="20">
    <location>
        <begin position="302"/>
        <end position="304"/>
    </location>
    <ligand>
        <name>GTP</name>
        <dbReference type="ChEBI" id="CHEBI:37565"/>
    </ligand>
</feature>
<accession>A0A1T5HHT1</accession>
<comment type="function">
    <text evidence="3 20">Catalyzes the conversion of D-ribulose 5-phosphate to formate and 3,4-dihydroxy-2-butanone 4-phosphate.</text>
</comment>